<dbReference type="FunCoup" id="A0A6J2Y161">
    <property type="interactions" value="1057"/>
</dbReference>
<reference evidence="5" key="1">
    <citation type="submission" date="2025-08" db="UniProtKB">
        <authorList>
            <consortium name="RefSeq"/>
        </authorList>
    </citation>
    <scope>IDENTIFICATION</scope>
    <source>
        <tissue evidence="5">Gonads</tissue>
    </source>
</reference>
<evidence type="ECO:0000256" key="3">
    <source>
        <dbReference type="ARBA" id="ARBA00022833"/>
    </source>
</evidence>
<dbReference type="KEGG" id="soy:115882613"/>
<dbReference type="SUPFAM" id="SSF141678">
    <property type="entry name" value="MAL13P1.257-like"/>
    <property type="match status" value="1"/>
</dbReference>
<dbReference type="GeneID" id="115882613"/>
<comment type="similarity">
    <text evidence="1">Belongs to the UPF0587 family.</text>
</comment>
<keyword evidence="3" id="KW-0862">Zinc</keyword>
<evidence type="ECO:0000313" key="5">
    <source>
        <dbReference type="RefSeq" id="XP_030756664.1"/>
    </source>
</evidence>
<dbReference type="AlphaFoldDB" id="A0A6J2Y161"/>
<gene>
    <name evidence="5" type="primary">LOC115882613</name>
</gene>
<protein>
    <submittedName>
        <fullName evidence="5">UPF0587 protein CG4646</fullName>
    </submittedName>
</protein>
<dbReference type="Pfam" id="PF05907">
    <property type="entry name" value="CXXC_Zn-b_euk"/>
    <property type="match status" value="1"/>
</dbReference>
<proteinExistence type="inferred from homology"/>
<organism evidence="4 5">
    <name type="scientific">Sitophilus oryzae</name>
    <name type="common">Rice weevil</name>
    <name type="synonym">Curculio oryzae</name>
    <dbReference type="NCBI Taxonomy" id="7048"/>
    <lineage>
        <taxon>Eukaryota</taxon>
        <taxon>Metazoa</taxon>
        <taxon>Ecdysozoa</taxon>
        <taxon>Arthropoda</taxon>
        <taxon>Hexapoda</taxon>
        <taxon>Insecta</taxon>
        <taxon>Pterygota</taxon>
        <taxon>Neoptera</taxon>
        <taxon>Endopterygota</taxon>
        <taxon>Coleoptera</taxon>
        <taxon>Polyphaga</taxon>
        <taxon>Cucujiformia</taxon>
        <taxon>Curculionidae</taxon>
        <taxon>Dryophthorinae</taxon>
        <taxon>Sitophilus</taxon>
    </lineage>
</organism>
<dbReference type="Proteomes" id="UP000504635">
    <property type="component" value="Unplaced"/>
</dbReference>
<name>A0A6J2Y161_SITOR</name>
<keyword evidence="2" id="KW-0479">Metal-binding</keyword>
<dbReference type="PANTHER" id="PTHR12857">
    <property type="entry name" value="CXXC MOTIF CONTAINING ZINC BINDING PROTEIN"/>
    <property type="match status" value="1"/>
</dbReference>
<dbReference type="OrthoDB" id="10248838at2759"/>
<keyword evidence="4" id="KW-1185">Reference proteome</keyword>
<sequence>MGKTIPLKIKAQLESVEELKTCHPDFSFSLKLKCTGCGEISDKWHDVTESEKYPGKTGRSENNYIAKCKMCGRENSLDIISGSNASYTIEDSEKFKSIVSFDCRGIEPIEFQPGDGWIVKVAESGKIFTDVDLKEKEWVEYDEKIQQSVGIYEFESELK</sequence>
<accession>A0A6J2Y161</accession>
<evidence type="ECO:0000256" key="1">
    <source>
        <dbReference type="ARBA" id="ARBA00007818"/>
    </source>
</evidence>
<dbReference type="PANTHER" id="PTHR12857:SF0">
    <property type="entry name" value="CXXC MOTIF CONTAINING ZINC BINDING PROTEIN"/>
    <property type="match status" value="1"/>
</dbReference>
<dbReference type="GO" id="GO:0008270">
    <property type="term" value="F:zinc ion binding"/>
    <property type="evidence" value="ECO:0007669"/>
    <property type="project" value="TreeGrafter"/>
</dbReference>
<dbReference type="InterPro" id="IPR008584">
    <property type="entry name" value="CXXC_Zn-binding_euk"/>
</dbReference>
<dbReference type="InParanoid" id="A0A6J2Y161"/>
<evidence type="ECO:0000313" key="4">
    <source>
        <dbReference type="Proteomes" id="UP000504635"/>
    </source>
</evidence>
<dbReference type="RefSeq" id="XP_030756664.1">
    <property type="nucleotide sequence ID" value="XM_030900804.1"/>
</dbReference>
<evidence type="ECO:0000256" key="2">
    <source>
        <dbReference type="ARBA" id="ARBA00022723"/>
    </source>
</evidence>